<keyword evidence="4 5" id="KW-0998">Cell outer membrane</keyword>
<dbReference type="InterPro" id="IPR011662">
    <property type="entry name" value="Secretin/TonB_short_N"/>
</dbReference>
<dbReference type="PANTHER" id="PTHR30069:SF29">
    <property type="entry name" value="HEMOGLOBIN AND HEMOGLOBIN-HAPTOGLOBIN-BINDING PROTEIN 1-RELATED"/>
    <property type="match status" value="1"/>
</dbReference>
<gene>
    <name evidence="8" type="ORF">HH216_17080</name>
</gene>
<evidence type="ECO:0000256" key="4">
    <source>
        <dbReference type="ARBA" id="ARBA00023237"/>
    </source>
</evidence>
<dbReference type="InterPro" id="IPR008969">
    <property type="entry name" value="CarboxyPept-like_regulatory"/>
</dbReference>
<sequence length="396" mass="41481">MKLIICQLLLAAFVGSIVLAGPSAAQGVLDRSVTMQVTNQQIGSVLGLLRKQVDVRFTYSSSVVETNRRVSLSVTNERLSDVMNRLLTPLNIAYRVEGRQIILYRQEKTGDADEPTSTGGQVGVAEAVTVRGRVTDDKGMGLPGANVLIKGSTTGTVTDTDGAYSLSVPTGTETLVISFIGYTSKEVAIGGRTTVDVQLASDDKSLSEVVVVGYGTQRKADLTSAVASVKSENFVKGAVKDAGQLLQGKVAGLTISNPSGDPTANTQILLRGTATLSSSSQPLILIDGVPGSLNTVAPEDIASIDVLKDGSAAAIYGTRGTNGVILITTRRAQGDIKPTIEYSGYVSTQTITRKPDLLTATDYRRLIPQGVGFQDLGAIPTGSTHSRGLRSFTSTT</sequence>
<feature type="domain" description="Secretin/TonB short N-terminal" evidence="7">
    <location>
        <begin position="55"/>
        <end position="106"/>
    </location>
</feature>
<dbReference type="PROSITE" id="PS52016">
    <property type="entry name" value="TONB_DEPENDENT_REC_3"/>
    <property type="match status" value="1"/>
</dbReference>
<dbReference type="AlphaFoldDB" id="A0A7L5DTK9"/>
<feature type="signal peptide" evidence="6">
    <location>
        <begin position="1"/>
        <end position="20"/>
    </location>
</feature>
<reference evidence="8 9" key="1">
    <citation type="submission" date="2020-04" db="EMBL/GenBank/DDBJ databases">
        <title>Genome sequencing of novel species.</title>
        <authorList>
            <person name="Heo J."/>
            <person name="Kim S.-J."/>
            <person name="Kim J.-S."/>
            <person name="Hong S.-B."/>
            <person name="Kwon S.-W."/>
        </authorList>
    </citation>
    <scope>NUCLEOTIDE SEQUENCE [LARGE SCALE GENOMIC DNA]</scope>
    <source>
        <strain evidence="8 9">CJU-R4</strain>
    </source>
</reference>
<keyword evidence="2 6" id="KW-0732">Signal</keyword>
<evidence type="ECO:0000256" key="5">
    <source>
        <dbReference type="PROSITE-ProRule" id="PRU01360"/>
    </source>
</evidence>
<comment type="subcellular location">
    <subcellularLocation>
        <location evidence="5">Cell outer membrane</location>
        <topology evidence="5">Multi-pass membrane protein</topology>
    </subcellularLocation>
</comment>
<dbReference type="InterPro" id="IPR037066">
    <property type="entry name" value="Plug_dom_sf"/>
</dbReference>
<dbReference type="PANTHER" id="PTHR30069">
    <property type="entry name" value="TONB-DEPENDENT OUTER MEMBRANE RECEPTOR"/>
    <property type="match status" value="1"/>
</dbReference>
<proteinExistence type="inferred from homology"/>
<keyword evidence="1 5" id="KW-0813">Transport</keyword>
<dbReference type="EMBL" id="CP051677">
    <property type="protein sequence ID" value="QJD79938.1"/>
    <property type="molecule type" value="Genomic_DNA"/>
</dbReference>
<dbReference type="InterPro" id="IPR012910">
    <property type="entry name" value="Plug_dom"/>
</dbReference>
<dbReference type="SUPFAM" id="SSF49464">
    <property type="entry name" value="Carboxypeptidase regulatory domain-like"/>
    <property type="match status" value="1"/>
</dbReference>
<dbReference type="SUPFAM" id="SSF56935">
    <property type="entry name" value="Porins"/>
    <property type="match status" value="1"/>
</dbReference>
<keyword evidence="5" id="KW-0812">Transmembrane</keyword>
<name>A0A7L5DTK9_9BACT</name>
<evidence type="ECO:0000256" key="1">
    <source>
        <dbReference type="ARBA" id="ARBA00022448"/>
    </source>
</evidence>
<keyword evidence="3 5" id="KW-0472">Membrane</keyword>
<evidence type="ECO:0000256" key="6">
    <source>
        <dbReference type="SAM" id="SignalP"/>
    </source>
</evidence>
<dbReference type="GO" id="GO:0044718">
    <property type="term" value="P:siderophore transmembrane transport"/>
    <property type="evidence" value="ECO:0007669"/>
    <property type="project" value="TreeGrafter"/>
</dbReference>
<dbReference type="SMART" id="SM00965">
    <property type="entry name" value="STN"/>
    <property type="match status" value="1"/>
</dbReference>
<keyword evidence="8" id="KW-0675">Receptor</keyword>
<keyword evidence="9" id="KW-1185">Reference proteome</keyword>
<evidence type="ECO:0000256" key="2">
    <source>
        <dbReference type="ARBA" id="ARBA00022729"/>
    </source>
</evidence>
<dbReference type="Proteomes" id="UP000501128">
    <property type="component" value="Chromosome"/>
</dbReference>
<dbReference type="Pfam" id="PF07715">
    <property type="entry name" value="Plug"/>
    <property type="match status" value="1"/>
</dbReference>
<feature type="chain" id="PRO_5029598043" evidence="6">
    <location>
        <begin position="21"/>
        <end position="396"/>
    </location>
</feature>
<dbReference type="Gene3D" id="2.60.40.1120">
    <property type="entry name" value="Carboxypeptidase-like, regulatory domain"/>
    <property type="match status" value="1"/>
</dbReference>
<keyword evidence="5" id="KW-1134">Transmembrane beta strand</keyword>
<dbReference type="NCBIfam" id="TIGR04057">
    <property type="entry name" value="SusC_RagA_signa"/>
    <property type="match status" value="1"/>
</dbReference>
<organism evidence="8 9">
    <name type="scientific">Spirosoma rhododendri</name>
    <dbReference type="NCBI Taxonomy" id="2728024"/>
    <lineage>
        <taxon>Bacteria</taxon>
        <taxon>Pseudomonadati</taxon>
        <taxon>Bacteroidota</taxon>
        <taxon>Cytophagia</taxon>
        <taxon>Cytophagales</taxon>
        <taxon>Cytophagaceae</taxon>
        <taxon>Spirosoma</taxon>
    </lineage>
</organism>
<evidence type="ECO:0000313" key="8">
    <source>
        <dbReference type="EMBL" id="QJD79938.1"/>
    </source>
</evidence>
<dbReference type="GO" id="GO:0009279">
    <property type="term" value="C:cell outer membrane"/>
    <property type="evidence" value="ECO:0007669"/>
    <property type="project" value="UniProtKB-SubCell"/>
</dbReference>
<dbReference type="Pfam" id="PF07660">
    <property type="entry name" value="STN"/>
    <property type="match status" value="1"/>
</dbReference>
<dbReference type="InterPro" id="IPR039426">
    <property type="entry name" value="TonB-dep_rcpt-like"/>
</dbReference>
<dbReference type="GO" id="GO:0015344">
    <property type="term" value="F:siderophore uptake transmembrane transporter activity"/>
    <property type="evidence" value="ECO:0007669"/>
    <property type="project" value="TreeGrafter"/>
</dbReference>
<comment type="similarity">
    <text evidence="5">Belongs to the TonB-dependent receptor family.</text>
</comment>
<dbReference type="Gene3D" id="2.170.130.10">
    <property type="entry name" value="TonB-dependent receptor, plug domain"/>
    <property type="match status" value="1"/>
</dbReference>
<dbReference type="Pfam" id="PF13715">
    <property type="entry name" value="CarbopepD_reg_2"/>
    <property type="match status" value="1"/>
</dbReference>
<protein>
    <submittedName>
        <fullName evidence="8">TonB-dependent receptor plug domain-containing protein</fullName>
    </submittedName>
</protein>
<dbReference type="FunFam" id="2.60.40.1120:FF:000003">
    <property type="entry name" value="Outer membrane protein Omp121"/>
    <property type="match status" value="1"/>
</dbReference>
<accession>A0A7L5DTK9</accession>
<dbReference type="RefSeq" id="WP_169551899.1">
    <property type="nucleotide sequence ID" value="NZ_CP051677.1"/>
</dbReference>
<dbReference type="InterPro" id="IPR023997">
    <property type="entry name" value="TonB-dep_OMP_SusC/RagA_CS"/>
</dbReference>
<evidence type="ECO:0000313" key="9">
    <source>
        <dbReference type="Proteomes" id="UP000501128"/>
    </source>
</evidence>
<evidence type="ECO:0000256" key="3">
    <source>
        <dbReference type="ARBA" id="ARBA00023136"/>
    </source>
</evidence>
<evidence type="ECO:0000259" key="7">
    <source>
        <dbReference type="SMART" id="SM00965"/>
    </source>
</evidence>
<dbReference type="Gene3D" id="3.55.50.30">
    <property type="match status" value="1"/>
</dbReference>
<dbReference type="KEGG" id="srho:HH216_17080"/>